<evidence type="ECO:0000256" key="2">
    <source>
        <dbReference type="ARBA" id="ARBA00005695"/>
    </source>
</evidence>
<comment type="caution">
    <text evidence="7">The sequence shown here is derived from an EMBL/GenBank/DDBJ whole genome shotgun (WGS) entry which is preliminary data.</text>
</comment>
<organism evidence="7 8">
    <name type="scientific">Tropicimonas omnivorans</name>
    <dbReference type="NCBI Taxonomy" id="3075590"/>
    <lineage>
        <taxon>Bacteria</taxon>
        <taxon>Pseudomonadati</taxon>
        <taxon>Pseudomonadota</taxon>
        <taxon>Alphaproteobacteria</taxon>
        <taxon>Rhodobacterales</taxon>
        <taxon>Roseobacteraceae</taxon>
        <taxon>Tropicimonas</taxon>
    </lineage>
</organism>
<dbReference type="CDD" id="cd08504">
    <property type="entry name" value="PBP2_OppA"/>
    <property type="match status" value="1"/>
</dbReference>
<comment type="similarity">
    <text evidence="2">Belongs to the bacterial solute-binding protein 5 family.</text>
</comment>
<dbReference type="SUPFAM" id="SSF53850">
    <property type="entry name" value="Periplasmic binding protein-like II"/>
    <property type="match status" value="1"/>
</dbReference>
<keyword evidence="3" id="KW-0813">Transport</keyword>
<evidence type="ECO:0000313" key="8">
    <source>
        <dbReference type="Proteomes" id="UP001265259"/>
    </source>
</evidence>
<dbReference type="Pfam" id="PF00496">
    <property type="entry name" value="SBP_bac_5"/>
    <property type="match status" value="1"/>
</dbReference>
<feature type="signal peptide" evidence="5">
    <location>
        <begin position="1"/>
        <end position="21"/>
    </location>
</feature>
<keyword evidence="4 5" id="KW-0732">Signal</keyword>
<name>A0ABU3DJY1_9RHOB</name>
<evidence type="ECO:0000256" key="3">
    <source>
        <dbReference type="ARBA" id="ARBA00022448"/>
    </source>
</evidence>
<dbReference type="InterPro" id="IPR000914">
    <property type="entry name" value="SBP_5_dom"/>
</dbReference>
<dbReference type="InterPro" id="IPR039424">
    <property type="entry name" value="SBP_5"/>
</dbReference>
<evidence type="ECO:0000256" key="1">
    <source>
        <dbReference type="ARBA" id="ARBA00004418"/>
    </source>
</evidence>
<proteinExistence type="inferred from homology"/>
<dbReference type="PANTHER" id="PTHR30290:SF10">
    <property type="entry name" value="PERIPLASMIC OLIGOPEPTIDE-BINDING PROTEIN-RELATED"/>
    <property type="match status" value="1"/>
</dbReference>
<protein>
    <submittedName>
        <fullName evidence="7">Peptide ABC transporter substrate-binding protein</fullName>
    </submittedName>
</protein>
<dbReference type="RefSeq" id="WP_311692854.1">
    <property type="nucleotide sequence ID" value="NZ_JAVRHL010000003.1"/>
</dbReference>
<dbReference type="Proteomes" id="UP001265259">
    <property type="component" value="Unassembled WGS sequence"/>
</dbReference>
<feature type="domain" description="Solute-binding protein family 5" evidence="6">
    <location>
        <begin position="79"/>
        <end position="458"/>
    </location>
</feature>
<accession>A0ABU3DJY1</accession>
<evidence type="ECO:0000313" key="7">
    <source>
        <dbReference type="EMBL" id="MDT0683893.1"/>
    </source>
</evidence>
<feature type="chain" id="PRO_5045607474" evidence="5">
    <location>
        <begin position="22"/>
        <end position="547"/>
    </location>
</feature>
<evidence type="ECO:0000256" key="4">
    <source>
        <dbReference type="ARBA" id="ARBA00022729"/>
    </source>
</evidence>
<dbReference type="PIRSF" id="PIRSF002741">
    <property type="entry name" value="MppA"/>
    <property type="match status" value="1"/>
</dbReference>
<gene>
    <name evidence="7" type="ORF">RM543_14480</name>
</gene>
<dbReference type="InterPro" id="IPR030678">
    <property type="entry name" value="Peptide/Ni-bd"/>
</dbReference>
<dbReference type="PANTHER" id="PTHR30290">
    <property type="entry name" value="PERIPLASMIC BINDING COMPONENT OF ABC TRANSPORTER"/>
    <property type="match status" value="1"/>
</dbReference>
<keyword evidence="8" id="KW-1185">Reference proteome</keyword>
<comment type="subcellular location">
    <subcellularLocation>
        <location evidence="1">Periplasm</location>
    </subcellularLocation>
</comment>
<reference evidence="7 8" key="1">
    <citation type="submission" date="2023-09" db="EMBL/GenBank/DDBJ databases">
        <authorList>
            <person name="Rey-Velasco X."/>
        </authorList>
    </citation>
    <scope>NUCLEOTIDE SEQUENCE [LARGE SCALE GENOMIC DNA]</scope>
    <source>
        <strain evidence="7 8">F158</strain>
    </source>
</reference>
<dbReference type="Gene3D" id="3.40.190.10">
    <property type="entry name" value="Periplasmic binding protein-like II"/>
    <property type="match status" value="1"/>
</dbReference>
<evidence type="ECO:0000256" key="5">
    <source>
        <dbReference type="SAM" id="SignalP"/>
    </source>
</evidence>
<dbReference type="EMBL" id="JAVRHL010000003">
    <property type="protein sequence ID" value="MDT0683893.1"/>
    <property type="molecule type" value="Genomic_DNA"/>
</dbReference>
<evidence type="ECO:0000259" key="6">
    <source>
        <dbReference type="Pfam" id="PF00496"/>
    </source>
</evidence>
<sequence>MTRSLVSSLLLSTALAFPAVAQEAGPDGTPLAEEQVFTYRELDDIKSFDPQISTDVSGSKILRDLFEGLYNDDIDGNQVPGMATDHELSEDGKTYTFNLREANWSNGEPVMASDFVYSWRRLVDPETASEYAWYMELMGVENASAIVEGEMEPEELGIRAVDDRTLEVTIETPLPYFISMLTHPSTFPVPEAVVEELGDAWTRPGNLVGNGAYTLTEYNPGERVVRERNPEYWNDEETILDRTVTLIINDENQGLTRYLAGELDMTDIPSGQYPRLSEEYPDEAHSFPRSCSYIYWFNQGENGNPALKDERVRKALSYAIDRDIIVERILQGGQYPSYNWAHQATAGFDLPEIDYAGWTQEERNERAKELIAEAGYGPDGEPLTVTIQYNTDESHRKIAVAVSQFWKQTLGVNVELANYEWATHTDRLQDGNYEIARYAWCGDYNEASTYLDLMTSYSDHNVSGWTDETYDELMSESKTMQDPNPNYTEAEQILADNMPFAPIYQYTGVLMVDPQVRNYPFDNLMQNWYSKDLYIAAEDASSSSSAN</sequence>
<dbReference type="Gene3D" id="3.10.105.10">
    <property type="entry name" value="Dipeptide-binding Protein, Domain 3"/>
    <property type="match status" value="1"/>
</dbReference>
<dbReference type="Gene3D" id="3.90.76.10">
    <property type="entry name" value="Dipeptide-binding Protein, Domain 1"/>
    <property type="match status" value="1"/>
</dbReference>